<evidence type="ECO:0000256" key="3">
    <source>
        <dbReference type="ARBA" id="ARBA00022679"/>
    </source>
</evidence>
<feature type="transmembrane region" description="Helical" evidence="13">
    <location>
        <begin position="21"/>
        <end position="45"/>
    </location>
</feature>
<keyword evidence="3" id="KW-0808">Transferase</keyword>
<keyword evidence="15" id="KW-1185">Reference proteome</keyword>
<dbReference type="EMBL" id="QURB01000003">
    <property type="protein sequence ID" value="RFC54582.1"/>
    <property type="molecule type" value="Genomic_DNA"/>
</dbReference>
<accession>A0A3E1EYF5</accession>
<proteinExistence type="inferred from homology"/>
<dbReference type="GO" id="GO:0005886">
    <property type="term" value="C:plasma membrane"/>
    <property type="evidence" value="ECO:0007669"/>
    <property type="project" value="UniProtKB-SubCell"/>
</dbReference>
<dbReference type="UniPathway" id="UPA00029">
    <property type="reaction ID" value="UER00560"/>
</dbReference>
<evidence type="ECO:0000256" key="11">
    <source>
        <dbReference type="ARBA" id="ARBA00023667"/>
    </source>
</evidence>
<evidence type="ECO:0000256" key="4">
    <source>
        <dbReference type="ARBA" id="ARBA00022692"/>
    </source>
</evidence>
<keyword evidence="5" id="KW-0732">Signal</keyword>
<keyword evidence="4 13" id="KW-0812">Transmembrane</keyword>
<evidence type="ECO:0000313" key="15">
    <source>
        <dbReference type="Proteomes" id="UP000257127"/>
    </source>
</evidence>
<evidence type="ECO:0000256" key="12">
    <source>
        <dbReference type="ARBA" id="ARBA00025324"/>
    </source>
</evidence>
<evidence type="ECO:0000256" key="8">
    <source>
        <dbReference type="ARBA" id="ARBA00023315"/>
    </source>
</evidence>
<feature type="transmembrane region" description="Helical" evidence="13">
    <location>
        <begin position="65"/>
        <end position="84"/>
    </location>
</feature>
<comment type="caution">
    <text evidence="14">The sequence shown here is derived from an EMBL/GenBank/DDBJ whole genome shotgun (WGS) entry which is preliminary data.</text>
</comment>
<gene>
    <name evidence="14" type="ORF">DXU93_06220</name>
</gene>
<evidence type="ECO:0000256" key="13">
    <source>
        <dbReference type="SAM" id="Phobius"/>
    </source>
</evidence>
<evidence type="ECO:0000256" key="6">
    <source>
        <dbReference type="ARBA" id="ARBA00022989"/>
    </source>
</evidence>
<dbReference type="Pfam" id="PF18927">
    <property type="entry name" value="CrtO"/>
    <property type="match status" value="1"/>
</dbReference>
<dbReference type="Proteomes" id="UP000257127">
    <property type="component" value="Unassembled WGS sequence"/>
</dbReference>
<feature type="transmembrane region" description="Helical" evidence="13">
    <location>
        <begin position="135"/>
        <end position="154"/>
    </location>
</feature>
<keyword evidence="6 13" id="KW-1133">Transmembrane helix</keyword>
<keyword evidence="7 13" id="KW-0472">Membrane</keyword>
<comment type="function">
    <text evidence="12">Catalyzes the acylation of glycosyl-4,4'-diaponeurosporenoate, i.e. the esterification of glucose at the C6'' position with the carboxyl group of the C(15) fatty acid 12-methyltetradecanoic acid, to yield staphyloxanthin. This is the last step in the biosynthesis of this orange pigment, present in most staphylococci strains.</text>
</comment>
<sequence>MNELYNYLISTDPTLHQNGSLLFYGFLITLYATGIFAFIGFAYPTYKIIPPFYYKINHPIRLKKISKILGVHYFRYLLMIAFWGHKKNRKKYFNGTKNGLNNFNYQTKQSEFGHFGAMVLILVLSFGLIYYKYYFLVLIITFINIVGNLYPILLQRLHRERISKLTDRIRNK</sequence>
<comment type="similarity">
    <text evidence="10">Belongs to the acyltransferase CrtO family.</text>
</comment>
<feature type="transmembrane region" description="Helical" evidence="13">
    <location>
        <begin position="112"/>
        <end position="129"/>
    </location>
</feature>
<evidence type="ECO:0000256" key="1">
    <source>
        <dbReference type="ARBA" id="ARBA00004162"/>
    </source>
</evidence>
<keyword evidence="2" id="KW-1003">Cell membrane</keyword>
<evidence type="ECO:0000256" key="10">
    <source>
        <dbReference type="ARBA" id="ARBA00023603"/>
    </source>
</evidence>
<keyword evidence="8" id="KW-0012">Acyltransferase</keyword>
<evidence type="ECO:0000256" key="7">
    <source>
        <dbReference type="ARBA" id="ARBA00023136"/>
    </source>
</evidence>
<evidence type="ECO:0000256" key="2">
    <source>
        <dbReference type="ARBA" id="ARBA00022475"/>
    </source>
</evidence>
<comment type="subcellular location">
    <subcellularLocation>
        <location evidence="1">Cell membrane</location>
        <topology evidence="1">Single-pass membrane protein</topology>
    </subcellularLocation>
</comment>
<evidence type="ECO:0000313" key="14">
    <source>
        <dbReference type="EMBL" id="RFC54582.1"/>
    </source>
</evidence>
<dbReference type="InterPro" id="IPR044021">
    <property type="entry name" value="CrtO"/>
</dbReference>
<organism evidence="14 15">
    <name type="scientific">Brumimicrobium aurantiacum</name>
    <dbReference type="NCBI Taxonomy" id="1737063"/>
    <lineage>
        <taxon>Bacteria</taxon>
        <taxon>Pseudomonadati</taxon>
        <taxon>Bacteroidota</taxon>
        <taxon>Flavobacteriia</taxon>
        <taxon>Flavobacteriales</taxon>
        <taxon>Crocinitomicaceae</taxon>
        <taxon>Brumimicrobium</taxon>
    </lineage>
</organism>
<name>A0A3E1EYF5_9FLAO</name>
<reference evidence="14 15" key="1">
    <citation type="submission" date="2018-08" db="EMBL/GenBank/DDBJ databases">
        <title>The draft genome squence of Brumimicrobium sp. N62.</title>
        <authorList>
            <person name="Du Z.-J."/>
            <person name="Luo H.-R."/>
        </authorList>
    </citation>
    <scope>NUCLEOTIDE SEQUENCE [LARGE SCALE GENOMIC DNA]</scope>
    <source>
        <strain evidence="14 15">N62</strain>
    </source>
</reference>
<comment type="pathway">
    <text evidence="9">Carotenoid biosynthesis; staphyloxanthin biosynthesis; staphyloxanthin from farnesyl diphosphate: step 5/5.</text>
</comment>
<protein>
    <recommendedName>
        <fullName evidence="11">Glycosyl-4,4'-diaponeurosporenoate acyltransferase</fullName>
    </recommendedName>
</protein>
<evidence type="ECO:0000256" key="5">
    <source>
        <dbReference type="ARBA" id="ARBA00022729"/>
    </source>
</evidence>
<dbReference type="AlphaFoldDB" id="A0A3E1EYF5"/>
<evidence type="ECO:0000256" key="9">
    <source>
        <dbReference type="ARBA" id="ARBA00023588"/>
    </source>
</evidence>
<dbReference type="GO" id="GO:0016746">
    <property type="term" value="F:acyltransferase activity"/>
    <property type="evidence" value="ECO:0007669"/>
    <property type="project" value="UniProtKB-KW"/>
</dbReference>